<evidence type="ECO:0000313" key="5">
    <source>
        <dbReference type="Proteomes" id="UP000831485"/>
    </source>
</evidence>
<accession>A0A6V8MWP6</accession>
<feature type="region of interest" description="Disordered" evidence="1">
    <location>
        <begin position="21"/>
        <end position="43"/>
    </location>
</feature>
<evidence type="ECO:0000313" key="2">
    <source>
        <dbReference type="EMBL" id="GFO64618.1"/>
    </source>
</evidence>
<reference evidence="4" key="1">
    <citation type="submission" date="2020-06" db="EMBL/GenBank/DDBJ databases">
        <title>Draft genomic sequecing of Geomonas sp. Red736.</title>
        <authorList>
            <person name="Itoh H."/>
            <person name="Xu Z.X."/>
            <person name="Ushijima N."/>
            <person name="Masuda Y."/>
            <person name="Shiratori Y."/>
            <person name="Senoo K."/>
        </authorList>
    </citation>
    <scope>NUCLEOTIDE SEQUENCE [LARGE SCALE GENOMIC DNA]</scope>
    <source>
        <strain evidence="4">Red736</strain>
    </source>
</reference>
<dbReference type="Proteomes" id="UP000568888">
    <property type="component" value="Unassembled WGS sequence"/>
</dbReference>
<reference evidence="3" key="3">
    <citation type="submission" date="2022-04" db="EMBL/GenBank/DDBJ databases">
        <authorList>
            <person name="Liu G."/>
        </authorList>
    </citation>
    <scope>NUCLEOTIDE SEQUENCE</scope>
    <source>
        <strain evidence="3">RG22</strain>
    </source>
</reference>
<name>A0A6V8MWP6_9BACT</name>
<evidence type="ECO:0000256" key="1">
    <source>
        <dbReference type="SAM" id="MobiDB-lite"/>
    </source>
</evidence>
<evidence type="ECO:0000313" key="3">
    <source>
        <dbReference type="EMBL" id="UPU34928.1"/>
    </source>
</evidence>
<gene>
    <name evidence="2" type="ORF">GMPD_25370</name>
    <name evidence="3" type="ORF">M1B72_15940</name>
</gene>
<proteinExistence type="predicted"/>
<dbReference type="RefSeq" id="WP_183347876.1">
    <property type="nucleotide sequence ID" value="NZ_BLXY01000004.1"/>
</dbReference>
<sequence length="212" mass="22011">MEISTTRSATALPLAATQQASASVSAKTPAARTGTDQVTVSDQALASSRQATADASAASDSTLQMLGELLNQVTGSTVRQLSYQETELAAESASLSFSGSIATRDGKSVGFDLQLQYDHVAVQQHSATFQSGADGLSLSYQGDAAELTSRSFSFSLSAGADSQAVTGKGVFRLNDEVSHIAKEMKPLVKEFMAATGAHGGWGEVNRLLRSTV</sequence>
<reference evidence="2" key="2">
    <citation type="journal article" date="2021" name="Int. J. Syst. Evol. Microbiol.">
        <title>Geomonas silvestris sp. nov., Geomonas paludis sp. nov. and Geomonas limicola sp. nov., isolated from terrestrial environments, and emended description of the genus Geomonas.</title>
        <authorList>
            <person name="Itoh H."/>
            <person name="Xu Z."/>
            <person name="Masuda Y."/>
            <person name="Ushijima N."/>
            <person name="Hayakawa C."/>
            <person name="Shiratori Y."/>
            <person name="Senoo K."/>
        </authorList>
    </citation>
    <scope>NUCLEOTIDE SEQUENCE</scope>
    <source>
        <strain evidence="2">Red736</strain>
    </source>
</reference>
<feature type="compositionally biased region" description="Polar residues" evidence="1">
    <location>
        <begin position="34"/>
        <end position="43"/>
    </location>
</feature>
<dbReference type="EMBL" id="BLXY01000004">
    <property type="protein sequence ID" value="GFO64618.1"/>
    <property type="molecule type" value="Genomic_DNA"/>
</dbReference>
<dbReference type="EMBL" id="CP096574">
    <property type="protein sequence ID" value="UPU34928.1"/>
    <property type="molecule type" value="Genomic_DNA"/>
</dbReference>
<evidence type="ECO:0000313" key="4">
    <source>
        <dbReference type="Proteomes" id="UP000568888"/>
    </source>
</evidence>
<protein>
    <submittedName>
        <fullName evidence="2">Uncharacterized protein</fullName>
    </submittedName>
</protein>
<keyword evidence="5" id="KW-1185">Reference proteome</keyword>
<dbReference type="AlphaFoldDB" id="A0A6V8MWP6"/>
<dbReference type="Proteomes" id="UP000831485">
    <property type="component" value="Chromosome"/>
</dbReference>
<organism evidence="2 4">
    <name type="scientific">Geomonas paludis</name>
    <dbReference type="NCBI Taxonomy" id="2740185"/>
    <lineage>
        <taxon>Bacteria</taxon>
        <taxon>Pseudomonadati</taxon>
        <taxon>Thermodesulfobacteriota</taxon>
        <taxon>Desulfuromonadia</taxon>
        <taxon>Geobacterales</taxon>
        <taxon>Geobacteraceae</taxon>
        <taxon>Geomonas</taxon>
    </lineage>
</organism>